<protein>
    <submittedName>
        <fullName evidence="1">Uncharacterized protein</fullName>
    </submittedName>
</protein>
<organism evidence="1 2">
    <name type="scientific">Gibberella subglutinans</name>
    <name type="common">Fusarium subglutinans</name>
    <dbReference type="NCBI Taxonomy" id="42677"/>
    <lineage>
        <taxon>Eukaryota</taxon>
        <taxon>Fungi</taxon>
        <taxon>Dikarya</taxon>
        <taxon>Ascomycota</taxon>
        <taxon>Pezizomycotina</taxon>
        <taxon>Sordariomycetes</taxon>
        <taxon>Hypocreomycetidae</taxon>
        <taxon>Hypocreales</taxon>
        <taxon>Nectriaceae</taxon>
        <taxon>Fusarium</taxon>
        <taxon>Fusarium fujikuroi species complex</taxon>
    </lineage>
</organism>
<comment type="caution">
    <text evidence="1">The sequence shown here is derived from an EMBL/GenBank/DDBJ whole genome shotgun (WGS) entry which is preliminary data.</text>
</comment>
<evidence type="ECO:0000313" key="1">
    <source>
        <dbReference type="EMBL" id="KAF5609464.1"/>
    </source>
</evidence>
<dbReference type="RefSeq" id="XP_036540496.1">
    <property type="nucleotide sequence ID" value="XM_036681872.1"/>
</dbReference>
<dbReference type="GeneID" id="59316590"/>
<keyword evidence="2" id="KW-1185">Reference proteome</keyword>
<name>A0A8H5Q737_GIBSU</name>
<accession>A0A8H5Q737</accession>
<reference evidence="1 2" key="1">
    <citation type="submission" date="2020-05" db="EMBL/GenBank/DDBJ databases">
        <title>Identification and distribution of gene clusters putatively required for synthesis of sphingolipid metabolism inhibitors in phylogenetically diverse species of the filamentous fungus Fusarium.</title>
        <authorList>
            <person name="Kim H.-S."/>
            <person name="Busman M."/>
            <person name="Brown D.W."/>
            <person name="Divon H."/>
            <person name="Uhlig S."/>
            <person name="Proctor R.H."/>
        </authorList>
    </citation>
    <scope>NUCLEOTIDE SEQUENCE [LARGE SCALE GENOMIC DNA]</scope>
    <source>
        <strain evidence="1 2">NRRL 66333</strain>
    </source>
</reference>
<proteinExistence type="predicted"/>
<dbReference type="Proteomes" id="UP000547976">
    <property type="component" value="Unassembled WGS sequence"/>
</dbReference>
<gene>
    <name evidence="1" type="ORF">FSUBG_3938</name>
</gene>
<evidence type="ECO:0000313" key="2">
    <source>
        <dbReference type="Proteomes" id="UP000547976"/>
    </source>
</evidence>
<sequence>MHQGAANNNPIHDSKEYKEMANLKCFKIPISKDQHFEKAKQWPVWKLAIENALASAGWELDFGLPRNPDMERWLTVASVQSSQANSVNFQRCLPLKISFLPGSEFERLVNQIYLGSQVFLSAVKKIDMR</sequence>
<dbReference type="AlphaFoldDB" id="A0A8H5Q737"/>
<dbReference type="EMBL" id="JAAOAV010000034">
    <property type="protein sequence ID" value="KAF5609464.1"/>
    <property type="molecule type" value="Genomic_DNA"/>
</dbReference>